<reference evidence="1 2" key="1">
    <citation type="submission" date="2019-03" db="EMBL/GenBank/DDBJ databases">
        <title>The genome sequence of a newly discovered highly antifungal drug resistant Aspergillus species, Aspergillus tanneri NIH 1004.</title>
        <authorList>
            <person name="Mounaud S."/>
            <person name="Singh I."/>
            <person name="Joardar V."/>
            <person name="Pakala S."/>
            <person name="Pakala S."/>
            <person name="Venepally P."/>
            <person name="Hoover J."/>
            <person name="Nierman W."/>
            <person name="Chung J."/>
            <person name="Losada L."/>
        </authorList>
    </citation>
    <scope>NUCLEOTIDE SEQUENCE [LARGE SCALE GENOMIC DNA]</scope>
    <source>
        <strain evidence="1 2">NIH1004</strain>
    </source>
</reference>
<dbReference type="EMBL" id="SOSA01000723">
    <property type="protein sequence ID" value="THC89028.1"/>
    <property type="molecule type" value="Genomic_DNA"/>
</dbReference>
<gene>
    <name evidence="1" type="ORF">EYZ11_011522</name>
</gene>
<evidence type="ECO:0000313" key="1">
    <source>
        <dbReference type="EMBL" id="THC89028.1"/>
    </source>
</evidence>
<dbReference type="Proteomes" id="UP000308092">
    <property type="component" value="Unassembled WGS sequence"/>
</dbReference>
<comment type="caution">
    <text evidence="1">The sequence shown here is derived from an EMBL/GenBank/DDBJ whole genome shotgun (WGS) entry which is preliminary data.</text>
</comment>
<evidence type="ECO:0000313" key="2">
    <source>
        <dbReference type="Proteomes" id="UP000308092"/>
    </source>
</evidence>
<dbReference type="VEuPathDB" id="FungiDB:EYZ11_011522"/>
<accession>A0A4S3J4R5</accession>
<name>A0A4S3J4R5_9EURO</name>
<protein>
    <submittedName>
        <fullName evidence="1">Uncharacterized protein</fullName>
    </submittedName>
</protein>
<organism evidence="1 2">
    <name type="scientific">Aspergillus tanneri</name>
    <dbReference type="NCBI Taxonomy" id="1220188"/>
    <lineage>
        <taxon>Eukaryota</taxon>
        <taxon>Fungi</taxon>
        <taxon>Dikarya</taxon>
        <taxon>Ascomycota</taxon>
        <taxon>Pezizomycotina</taxon>
        <taxon>Eurotiomycetes</taxon>
        <taxon>Eurotiomycetidae</taxon>
        <taxon>Eurotiales</taxon>
        <taxon>Aspergillaceae</taxon>
        <taxon>Aspergillus</taxon>
        <taxon>Aspergillus subgen. Circumdati</taxon>
    </lineage>
</organism>
<proteinExistence type="predicted"/>
<dbReference type="AlphaFoldDB" id="A0A4S3J4R5"/>
<keyword evidence="2" id="KW-1185">Reference proteome</keyword>
<sequence>MTLFEPVREFSNAFDGALYGLAAICTPQELRNSHDLGYPGKSGTAIIDLLELYTAAKFEGKTQCHDL</sequence>